<protein>
    <submittedName>
        <fullName evidence="1">Uncharacterized protein</fullName>
    </submittedName>
</protein>
<dbReference type="EMBL" id="JAMYRI010000017">
    <property type="protein sequence ID" value="MER9287054.1"/>
    <property type="molecule type" value="Genomic_DNA"/>
</dbReference>
<name>A0ACC6T523_9HYPH</name>
<evidence type="ECO:0000313" key="1">
    <source>
        <dbReference type="EMBL" id="MER9287054.1"/>
    </source>
</evidence>
<comment type="caution">
    <text evidence="1">The sequence shown here is derived from an EMBL/GenBank/DDBJ whole genome shotgun (WGS) entry which is preliminary data.</text>
</comment>
<accession>A0ACC6T523</accession>
<keyword evidence="2" id="KW-1185">Reference proteome</keyword>
<dbReference type="Proteomes" id="UP001480082">
    <property type="component" value="Unassembled WGS sequence"/>
</dbReference>
<sequence>MSFADQLQRFGLLLPQGRATVVLAGTPDEIGRVYETVDAALRQRPGYRLVLAAAAEDLSELRRRYPHELVLPLPYPAGAGLWRRRLEAILVIGPARLNAEFGKAGVLDSNEPMTAGTVATMLPPRDLPARPVSTSTFLIDLLGGSSIASLADLKTRLGNPRTIVCLGNGPSSEDPRLSDHRDAALFRVNWNWRGRGWMTEPAVVFTADPDLPGSGRRPIITFPTAAIGRPILMRHTRAMRPPSAGYIFLDAFDPTLADLSGPMIPTNGALMIAVAAAVGAERIVIAGMDLYQHPHGRYPGDATAFDGYSREHSAEIDLALMRTALGGFKGEKIILSDNLRAALQTPG</sequence>
<evidence type="ECO:0000313" key="2">
    <source>
        <dbReference type="Proteomes" id="UP001480082"/>
    </source>
</evidence>
<reference evidence="1 2" key="1">
    <citation type="journal article" date="2024" name="Proc. Natl. Acad. Sci. U.S.A.">
        <title>The evolutionary genomics of adaptation to stress in wild rhizobium bacteria.</title>
        <authorList>
            <person name="Kehlet-Delgado H."/>
            <person name="Montoya A.P."/>
            <person name="Jensen K.T."/>
            <person name="Wendlandt C.E."/>
            <person name="Dexheimer C."/>
            <person name="Roberts M."/>
            <person name="Torres Martinez L."/>
            <person name="Friesen M.L."/>
            <person name="Griffitts J.S."/>
            <person name="Porter S.S."/>
        </authorList>
    </citation>
    <scope>NUCLEOTIDE SEQUENCE [LARGE SCALE GENOMIC DNA]</scope>
    <source>
        <strain evidence="1 2">M0468</strain>
    </source>
</reference>
<proteinExistence type="predicted"/>
<gene>
    <name evidence="1" type="ORF">NKI81_24370</name>
</gene>
<organism evidence="1 2">
    <name type="scientific">Mesorhizobium australicum</name>
    <dbReference type="NCBI Taxonomy" id="536018"/>
    <lineage>
        <taxon>Bacteria</taxon>
        <taxon>Pseudomonadati</taxon>
        <taxon>Pseudomonadota</taxon>
        <taxon>Alphaproteobacteria</taxon>
        <taxon>Hyphomicrobiales</taxon>
        <taxon>Phyllobacteriaceae</taxon>
        <taxon>Mesorhizobium</taxon>
    </lineage>
</organism>